<dbReference type="Proteomes" id="UP001222027">
    <property type="component" value="Unassembled WGS sequence"/>
</dbReference>
<name>A0AAV8QR30_ENSVE</name>
<reference evidence="1 2" key="1">
    <citation type="submission" date="2022-12" db="EMBL/GenBank/DDBJ databases">
        <title>Chromosome-scale assembly of the Ensete ventricosum genome.</title>
        <authorList>
            <person name="Dussert Y."/>
            <person name="Stocks J."/>
            <person name="Wendawek A."/>
            <person name="Woldeyes F."/>
            <person name="Nichols R.A."/>
            <person name="Borrell J.S."/>
        </authorList>
    </citation>
    <scope>NUCLEOTIDE SEQUENCE [LARGE SCALE GENOMIC DNA]</scope>
    <source>
        <strain evidence="2">cv. Maze</strain>
        <tissue evidence="1">Seeds</tissue>
    </source>
</reference>
<dbReference type="AlphaFoldDB" id="A0AAV8QR30"/>
<comment type="caution">
    <text evidence="1">The sequence shown here is derived from an EMBL/GenBank/DDBJ whole genome shotgun (WGS) entry which is preliminary data.</text>
</comment>
<dbReference type="EMBL" id="JAQQAF010000006">
    <property type="protein sequence ID" value="KAJ8477922.1"/>
    <property type="molecule type" value="Genomic_DNA"/>
</dbReference>
<keyword evidence="2" id="KW-1185">Reference proteome</keyword>
<proteinExistence type="predicted"/>
<evidence type="ECO:0000313" key="1">
    <source>
        <dbReference type="EMBL" id="KAJ8477922.1"/>
    </source>
</evidence>
<protein>
    <submittedName>
        <fullName evidence="1">Uncharacterized protein</fullName>
    </submittedName>
</protein>
<organism evidence="1 2">
    <name type="scientific">Ensete ventricosum</name>
    <name type="common">Abyssinian banana</name>
    <name type="synonym">Musa ensete</name>
    <dbReference type="NCBI Taxonomy" id="4639"/>
    <lineage>
        <taxon>Eukaryota</taxon>
        <taxon>Viridiplantae</taxon>
        <taxon>Streptophyta</taxon>
        <taxon>Embryophyta</taxon>
        <taxon>Tracheophyta</taxon>
        <taxon>Spermatophyta</taxon>
        <taxon>Magnoliopsida</taxon>
        <taxon>Liliopsida</taxon>
        <taxon>Zingiberales</taxon>
        <taxon>Musaceae</taxon>
        <taxon>Ensete</taxon>
    </lineage>
</organism>
<evidence type="ECO:0000313" key="2">
    <source>
        <dbReference type="Proteomes" id="UP001222027"/>
    </source>
</evidence>
<gene>
    <name evidence="1" type="ORF">OPV22_021649</name>
</gene>
<accession>A0AAV8QR30</accession>
<sequence>MCSTYYTEEAWEGQSKEDFPMGQAVAGFLCGNVIWDQRASSVLCASFLGGVCLIRFQKPVVQMFKFTM</sequence>